<evidence type="ECO:0000313" key="2">
    <source>
        <dbReference type="EMBL" id="ERL50132.1"/>
    </source>
</evidence>
<keyword evidence="3" id="KW-1185">Reference proteome</keyword>
<gene>
    <name evidence="2" type="ORF">BJB45_03125</name>
</gene>
<dbReference type="EMBL" id="AVBC01000039">
    <property type="protein sequence ID" value="ERL50132.1"/>
    <property type="molecule type" value="Genomic_DNA"/>
</dbReference>
<feature type="region of interest" description="Disordered" evidence="1">
    <location>
        <begin position="25"/>
        <end position="75"/>
    </location>
</feature>
<dbReference type="Proteomes" id="UP000019113">
    <property type="component" value="Unassembled WGS sequence"/>
</dbReference>
<comment type="caution">
    <text evidence="2">The sequence shown here is derived from an EMBL/GenBank/DDBJ whole genome shotgun (WGS) entry which is preliminary data.</text>
</comment>
<dbReference type="STRING" id="1178482.AR456_04610"/>
<dbReference type="NCBIfam" id="NF046101">
    <property type="entry name" value="PA3496_fam"/>
    <property type="match status" value="1"/>
</dbReference>
<evidence type="ECO:0000313" key="3">
    <source>
        <dbReference type="Proteomes" id="UP000019113"/>
    </source>
</evidence>
<organism evidence="2 3">
    <name type="scientific">Halomonas huangheensis</name>
    <dbReference type="NCBI Taxonomy" id="1178482"/>
    <lineage>
        <taxon>Bacteria</taxon>
        <taxon>Pseudomonadati</taxon>
        <taxon>Pseudomonadota</taxon>
        <taxon>Gammaproteobacteria</taxon>
        <taxon>Oceanospirillales</taxon>
        <taxon>Halomonadaceae</taxon>
        <taxon>Halomonas</taxon>
    </lineage>
</organism>
<dbReference type="InterPro" id="IPR058059">
    <property type="entry name" value="PA3496-like"/>
</dbReference>
<protein>
    <submittedName>
        <fullName evidence="2">Uncharacterized protein</fullName>
    </submittedName>
</protein>
<dbReference type="AlphaFoldDB" id="W1N3J2"/>
<name>W1N3J2_9GAMM</name>
<sequence>MIRHSDVGGLAMGDLHMSRDSLLDDTYYYDSNGPDSNGPEPNGPDSNGSEANDQDAVNDDDYGRSRSSSRADTLRARRRVEALLEERRLKQAIDDDWGFDEEEEE</sequence>
<accession>W1N3J2</accession>
<reference evidence="2 3" key="1">
    <citation type="submission" date="2013-08" db="EMBL/GenBank/DDBJ databases">
        <title>draft genome of Halomonas huanghegensis, strain BJGMM-B45T.</title>
        <authorList>
            <person name="Miao C."/>
            <person name="Wan Y."/>
            <person name="Jin W."/>
        </authorList>
    </citation>
    <scope>NUCLEOTIDE SEQUENCE [LARGE SCALE GENOMIC DNA]</scope>
    <source>
        <strain evidence="2 3">BJGMM-B45</strain>
    </source>
</reference>
<evidence type="ECO:0000256" key="1">
    <source>
        <dbReference type="SAM" id="MobiDB-lite"/>
    </source>
</evidence>
<dbReference type="PATRIC" id="fig|1178482.3.peg.3228"/>
<proteinExistence type="predicted"/>